<reference evidence="1" key="2">
    <citation type="submission" date="2022-01" db="EMBL/GenBank/DDBJ databases">
        <authorList>
            <person name="Yamashiro T."/>
            <person name="Shiraishi A."/>
            <person name="Satake H."/>
            <person name="Nakayama K."/>
        </authorList>
    </citation>
    <scope>NUCLEOTIDE SEQUENCE</scope>
</reference>
<proteinExistence type="predicted"/>
<accession>A0ABQ5D7U2</accession>
<dbReference type="EMBL" id="BQNB010014983">
    <property type="protein sequence ID" value="GJT34653.1"/>
    <property type="molecule type" value="Genomic_DNA"/>
</dbReference>
<sequence>MKDLGKTKFCLGLQIEHPKDGILVHQEAYIEKLLKRFYLDKSHSLSTLMVVRTLDVKKDLFRHQDVDEEILGLEVLYLSAIGALMFFTGHTRPDITFSLNLLARYISCPTRRHWNGVKHIFRYLQDAGYMSDPHNELLAIHEASRECVWLRNATQHIRRSCGISSENEAPTVLCEDNAASIAQLKEGYIKCDRTKNILPKFFFTHD</sequence>
<reference evidence="1" key="1">
    <citation type="journal article" date="2022" name="Int. J. Mol. Sci.">
        <title>Draft Genome of Tanacetum Coccineum: Genomic Comparison of Closely Related Tanacetum-Family Plants.</title>
        <authorList>
            <person name="Yamashiro T."/>
            <person name="Shiraishi A."/>
            <person name="Nakayama K."/>
            <person name="Satake H."/>
        </authorList>
    </citation>
    <scope>NUCLEOTIDE SEQUENCE</scope>
</reference>
<dbReference type="PANTHER" id="PTHR11439:SF486">
    <property type="entry name" value="RLK (RECEPTOR-LIKE KINASE) PROTEIN, PUTATIVE-RELATED"/>
    <property type="match status" value="1"/>
</dbReference>
<name>A0ABQ5D7U2_9ASTR</name>
<evidence type="ECO:0000313" key="2">
    <source>
        <dbReference type="Proteomes" id="UP001151760"/>
    </source>
</evidence>
<evidence type="ECO:0008006" key="3">
    <source>
        <dbReference type="Google" id="ProtNLM"/>
    </source>
</evidence>
<evidence type="ECO:0000313" key="1">
    <source>
        <dbReference type="EMBL" id="GJT34653.1"/>
    </source>
</evidence>
<keyword evidence="2" id="KW-1185">Reference proteome</keyword>
<organism evidence="1 2">
    <name type="scientific">Tanacetum coccineum</name>
    <dbReference type="NCBI Taxonomy" id="301880"/>
    <lineage>
        <taxon>Eukaryota</taxon>
        <taxon>Viridiplantae</taxon>
        <taxon>Streptophyta</taxon>
        <taxon>Embryophyta</taxon>
        <taxon>Tracheophyta</taxon>
        <taxon>Spermatophyta</taxon>
        <taxon>Magnoliopsida</taxon>
        <taxon>eudicotyledons</taxon>
        <taxon>Gunneridae</taxon>
        <taxon>Pentapetalae</taxon>
        <taxon>asterids</taxon>
        <taxon>campanulids</taxon>
        <taxon>Asterales</taxon>
        <taxon>Asteraceae</taxon>
        <taxon>Asteroideae</taxon>
        <taxon>Anthemideae</taxon>
        <taxon>Anthemidinae</taxon>
        <taxon>Tanacetum</taxon>
    </lineage>
</organism>
<dbReference type="PANTHER" id="PTHR11439">
    <property type="entry name" value="GAG-POL-RELATED RETROTRANSPOSON"/>
    <property type="match status" value="1"/>
</dbReference>
<protein>
    <recommendedName>
        <fullName evidence="3">Reverse transcriptase Ty1/copia-type domain-containing protein</fullName>
    </recommendedName>
</protein>
<comment type="caution">
    <text evidence="1">The sequence shown here is derived from an EMBL/GenBank/DDBJ whole genome shotgun (WGS) entry which is preliminary data.</text>
</comment>
<dbReference type="Proteomes" id="UP001151760">
    <property type="component" value="Unassembled WGS sequence"/>
</dbReference>
<gene>
    <name evidence="1" type="ORF">Tco_0925072</name>
</gene>